<feature type="non-terminal residue" evidence="1">
    <location>
        <position position="1"/>
    </location>
</feature>
<protein>
    <submittedName>
        <fullName evidence="1">3970_t:CDS:1</fullName>
    </submittedName>
</protein>
<gene>
    <name evidence="1" type="ORF">DHETER_LOCUS13089</name>
</gene>
<comment type="caution">
    <text evidence="1">The sequence shown here is derived from an EMBL/GenBank/DDBJ whole genome shotgun (WGS) entry which is preliminary data.</text>
</comment>
<dbReference type="Proteomes" id="UP000789702">
    <property type="component" value="Unassembled WGS sequence"/>
</dbReference>
<evidence type="ECO:0000313" key="2">
    <source>
        <dbReference type="Proteomes" id="UP000789702"/>
    </source>
</evidence>
<proteinExistence type="predicted"/>
<evidence type="ECO:0000313" key="1">
    <source>
        <dbReference type="EMBL" id="CAG8725340.1"/>
    </source>
</evidence>
<dbReference type="EMBL" id="CAJVPU010034464">
    <property type="protein sequence ID" value="CAG8725340.1"/>
    <property type="molecule type" value="Genomic_DNA"/>
</dbReference>
<feature type="non-terminal residue" evidence="1">
    <location>
        <position position="49"/>
    </location>
</feature>
<sequence length="49" mass="5595">YFSIVHALSECNQDSTFASLKNPPTVEEKSYWQAIENLSYYTLFLSGTT</sequence>
<organism evidence="1 2">
    <name type="scientific">Dentiscutata heterogama</name>
    <dbReference type="NCBI Taxonomy" id="1316150"/>
    <lineage>
        <taxon>Eukaryota</taxon>
        <taxon>Fungi</taxon>
        <taxon>Fungi incertae sedis</taxon>
        <taxon>Mucoromycota</taxon>
        <taxon>Glomeromycotina</taxon>
        <taxon>Glomeromycetes</taxon>
        <taxon>Diversisporales</taxon>
        <taxon>Gigasporaceae</taxon>
        <taxon>Dentiscutata</taxon>
    </lineage>
</organism>
<reference evidence="1" key="1">
    <citation type="submission" date="2021-06" db="EMBL/GenBank/DDBJ databases">
        <authorList>
            <person name="Kallberg Y."/>
            <person name="Tangrot J."/>
            <person name="Rosling A."/>
        </authorList>
    </citation>
    <scope>NUCLEOTIDE SEQUENCE</scope>
    <source>
        <strain evidence="1">IL203A</strain>
    </source>
</reference>
<keyword evidence="2" id="KW-1185">Reference proteome</keyword>
<accession>A0ACA9PV06</accession>
<name>A0ACA9PV06_9GLOM</name>